<accession>A0A381PKD5</accession>
<dbReference type="GO" id="GO:0016705">
    <property type="term" value="F:oxidoreductase activity, acting on paired donors, with incorporation or reduction of molecular oxygen"/>
    <property type="evidence" value="ECO:0007669"/>
    <property type="project" value="InterPro"/>
</dbReference>
<dbReference type="CDD" id="cd01097">
    <property type="entry name" value="Tetrahydromethanopterin_reductase"/>
    <property type="match status" value="1"/>
</dbReference>
<dbReference type="InterPro" id="IPR036661">
    <property type="entry name" value="Luciferase-like_sf"/>
</dbReference>
<dbReference type="InterPro" id="IPR050564">
    <property type="entry name" value="F420-G6PD/mer"/>
</dbReference>
<gene>
    <name evidence="2" type="ORF">METZ01_LOCUS18767</name>
</gene>
<proteinExistence type="predicted"/>
<dbReference type="AlphaFoldDB" id="A0A381PKD5"/>
<dbReference type="InterPro" id="IPR011251">
    <property type="entry name" value="Luciferase-like_dom"/>
</dbReference>
<dbReference type="PANTHER" id="PTHR43244">
    <property type="match status" value="1"/>
</dbReference>
<sequence>VYTTFPQADLRDVAEAVHQIEADGYDGIVALENRHDPFMSLAVAAVNSEHLELATGVAIAFPRSPMIAANIGWDLQQASTGRFELGLGSQVRGHNERRFSVPWSAPAPRMQEYVQAVRAIWHTWQTGEELNYEGDFYRFNLMTPNFTPEPLSVPTPRISMAAVGPAMLRAAGRVCDGVRLHAFCTREYLEAAVLPQLMVGLSQAGKPREKFQITGGGFVCTGPDDETVMEMMDWVRYRIGFYGSTKAYWPVFEQHDLLDLGEELNYLSKNDGWGEMASRISDDVVRQFAAVGRHDEIVAAIEDRFGGLTDAIGASASPEIPADLPREVIQDIQSIPTQYQTPPVSAV</sequence>
<dbReference type="SUPFAM" id="SSF51679">
    <property type="entry name" value="Bacterial luciferase-like"/>
    <property type="match status" value="1"/>
</dbReference>
<dbReference type="Gene3D" id="3.20.20.30">
    <property type="entry name" value="Luciferase-like domain"/>
    <property type="match status" value="1"/>
</dbReference>
<organism evidence="2">
    <name type="scientific">marine metagenome</name>
    <dbReference type="NCBI Taxonomy" id="408172"/>
    <lineage>
        <taxon>unclassified sequences</taxon>
        <taxon>metagenomes</taxon>
        <taxon>ecological metagenomes</taxon>
    </lineage>
</organism>
<dbReference type="NCBIfam" id="TIGR03617">
    <property type="entry name" value="F420_MSMEG_2256"/>
    <property type="match status" value="1"/>
</dbReference>
<dbReference type="PANTHER" id="PTHR43244:SF2">
    <property type="entry name" value="CONSERVED HYPOTHETICAL ALANINE AND PROLINE-RICH PROTEIN"/>
    <property type="match status" value="1"/>
</dbReference>
<dbReference type="InterPro" id="IPR019919">
    <property type="entry name" value="Lucif-like_OxRdtase_MSMEG_2256"/>
</dbReference>
<protein>
    <recommendedName>
        <fullName evidence="1">Luciferase-like domain-containing protein</fullName>
    </recommendedName>
</protein>
<evidence type="ECO:0000259" key="1">
    <source>
        <dbReference type="Pfam" id="PF00296"/>
    </source>
</evidence>
<feature type="domain" description="Luciferase-like" evidence="1">
    <location>
        <begin position="8"/>
        <end position="304"/>
    </location>
</feature>
<name>A0A381PKD5_9ZZZZ</name>
<dbReference type="EMBL" id="UINC01000972">
    <property type="protein sequence ID" value="SUZ65913.1"/>
    <property type="molecule type" value="Genomic_DNA"/>
</dbReference>
<reference evidence="2" key="1">
    <citation type="submission" date="2018-05" db="EMBL/GenBank/DDBJ databases">
        <authorList>
            <person name="Lanie J.A."/>
            <person name="Ng W.-L."/>
            <person name="Kazmierczak K.M."/>
            <person name="Andrzejewski T.M."/>
            <person name="Davidsen T.M."/>
            <person name="Wayne K.J."/>
            <person name="Tettelin H."/>
            <person name="Glass J.I."/>
            <person name="Rusch D."/>
            <person name="Podicherti R."/>
            <person name="Tsui H.-C.T."/>
            <person name="Winkler M.E."/>
        </authorList>
    </citation>
    <scope>NUCLEOTIDE SEQUENCE</scope>
</reference>
<dbReference type="Pfam" id="PF00296">
    <property type="entry name" value="Bac_luciferase"/>
    <property type="match status" value="1"/>
</dbReference>
<evidence type="ECO:0000313" key="2">
    <source>
        <dbReference type="EMBL" id="SUZ65913.1"/>
    </source>
</evidence>
<feature type="non-terminal residue" evidence="2">
    <location>
        <position position="1"/>
    </location>
</feature>